<feature type="transmembrane region" description="Helical" evidence="1">
    <location>
        <begin position="12"/>
        <end position="38"/>
    </location>
</feature>
<dbReference type="KEGG" id="nth:Nther_1723"/>
<accession>B2A555</accession>
<dbReference type="AlphaFoldDB" id="B2A555"/>
<dbReference type="Proteomes" id="UP000001683">
    <property type="component" value="Chromosome"/>
</dbReference>
<dbReference type="SUPFAM" id="SSF54523">
    <property type="entry name" value="Pili subunits"/>
    <property type="match status" value="1"/>
</dbReference>
<reference evidence="2 3" key="2">
    <citation type="journal article" date="2011" name="J. Bacteriol.">
        <title>Complete genome sequence of the anaerobic, halophilic alkalithermophile Natranaerobius thermophilus JW/NM-WN-LF.</title>
        <authorList>
            <person name="Zhao B."/>
            <person name="Mesbah N.M."/>
            <person name="Dalin E."/>
            <person name="Goodwin L."/>
            <person name="Nolan M."/>
            <person name="Pitluck S."/>
            <person name="Chertkov O."/>
            <person name="Brettin T.S."/>
            <person name="Han J."/>
            <person name="Larimer F.W."/>
            <person name="Land M.L."/>
            <person name="Hauser L."/>
            <person name="Kyrpides N."/>
            <person name="Wiegel J."/>
        </authorList>
    </citation>
    <scope>NUCLEOTIDE SEQUENCE [LARGE SCALE GENOMIC DNA]</scope>
    <source>
        <strain evidence="3">ATCC BAA-1301 / DSM 18059 / JW/NM-WN-LF</strain>
    </source>
</reference>
<gene>
    <name evidence="2" type="ordered locus">Nther_1723</name>
</gene>
<evidence type="ECO:0000256" key="1">
    <source>
        <dbReference type="SAM" id="Phobius"/>
    </source>
</evidence>
<name>B2A555_NATTJ</name>
<sequence>MYSNIVGQKGFTLLEILCVVLILGILGTLAVTGLYQLIDYFILEAAQNKLYNEIRQAKMQAIKTEELSRISFPFIGVQNNYVVMLPGEGTSIKTLPAGLEFCTVNTGGFDPFNSMIIFTANGTPRWGGAKIGISNSRGDSRYIVVAAVSGRVRKTK</sequence>
<organism evidence="2 3">
    <name type="scientific">Natranaerobius thermophilus (strain ATCC BAA-1301 / DSM 18059 / JW/NM-WN-LF)</name>
    <dbReference type="NCBI Taxonomy" id="457570"/>
    <lineage>
        <taxon>Bacteria</taxon>
        <taxon>Bacillati</taxon>
        <taxon>Bacillota</taxon>
        <taxon>Clostridia</taxon>
        <taxon>Natranaerobiales</taxon>
        <taxon>Natranaerobiaceae</taxon>
        <taxon>Natranaerobius</taxon>
    </lineage>
</organism>
<dbReference type="InterPro" id="IPR012902">
    <property type="entry name" value="N_methyl_site"/>
</dbReference>
<dbReference type="STRING" id="457570.Nther_1723"/>
<dbReference type="eggNOG" id="COG4970">
    <property type="taxonomic scope" value="Bacteria"/>
</dbReference>
<dbReference type="InterPro" id="IPR045584">
    <property type="entry name" value="Pilin-like"/>
</dbReference>
<dbReference type="RefSeq" id="WP_012448164.1">
    <property type="nucleotide sequence ID" value="NC_010718.1"/>
</dbReference>
<keyword evidence="1" id="KW-0472">Membrane</keyword>
<keyword evidence="1" id="KW-0812">Transmembrane</keyword>
<keyword evidence="1" id="KW-1133">Transmembrane helix</keyword>
<protein>
    <submittedName>
        <fullName evidence="2">N-terminal methylation</fullName>
    </submittedName>
</protein>
<keyword evidence="3" id="KW-1185">Reference proteome</keyword>
<dbReference type="EMBL" id="CP001034">
    <property type="protein sequence ID" value="ACB85297.1"/>
    <property type="molecule type" value="Genomic_DNA"/>
</dbReference>
<dbReference type="OrthoDB" id="1808878at2"/>
<evidence type="ECO:0000313" key="3">
    <source>
        <dbReference type="Proteomes" id="UP000001683"/>
    </source>
</evidence>
<dbReference type="HOGENOM" id="CLU_1684679_0_0_9"/>
<dbReference type="Pfam" id="PF07963">
    <property type="entry name" value="N_methyl"/>
    <property type="match status" value="1"/>
</dbReference>
<dbReference type="InParanoid" id="B2A555"/>
<dbReference type="NCBIfam" id="TIGR02532">
    <property type="entry name" value="IV_pilin_GFxxxE"/>
    <property type="match status" value="1"/>
</dbReference>
<reference evidence="2 3" key="1">
    <citation type="submission" date="2008-04" db="EMBL/GenBank/DDBJ databases">
        <title>Complete sequence of chromosome of Natranaerobius thermophilus JW/NM-WN-LF.</title>
        <authorList>
            <consortium name="US DOE Joint Genome Institute"/>
            <person name="Copeland A."/>
            <person name="Lucas S."/>
            <person name="Lapidus A."/>
            <person name="Glavina del Rio T."/>
            <person name="Dalin E."/>
            <person name="Tice H."/>
            <person name="Bruce D."/>
            <person name="Goodwin L."/>
            <person name="Pitluck S."/>
            <person name="Chertkov O."/>
            <person name="Brettin T."/>
            <person name="Detter J.C."/>
            <person name="Han C."/>
            <person name="Kuske C.R."/>
            <person name="Schmutz J."/>
            <person name="Larimer F."/>
            <person name="Land M."/>
            <person name="Hauser L."/>
            <person name="Kyrpides N."/>
            <person name="Lykidis A."/>
            <person name="Mesbah N.M."/>
            <person name="Wiegel J."/>
        </authorList>
    </citation>
    <scope>NUCLEOTIDE SEQUENCE [LARGE SCALE GENOMIC DNA]</scope>
    <source>
        <strain evidence="3">ATCC BAA-1301 / DSM 18059 / JW/NM-WN-LF</strain>
    </source>
</reference>
<proteinExistence type="predicted"/>
<dbReference type="Gene3D" id="3.30.700.10">
    <property type="entry name" value="Glycoprotein, Type 4 Pilin"/>
    <property type="match status" value="1"/>
</dbReference>
<evidence type="ECO:0000313" key="2">
    <source>
        <dbReference type="EMBL" id="ACB85297.1"/>
    </source>
</evidence>